<keyword evidence="6" id="KW-1133">Transmembrane helix</keyword>
<dbReference type="GO" id="GO:0005789">
    <property type="term" value="C:endoplasmic reticulum membrane"/>
    <property type="evidence" value="ECO:0007669"/>
    <property type="project" value="UniProtKB-SubCell"/>
</dbReference>
<dbReference type="InterPro" id="IPR015720">
    <property type="entry name" value="Emp24-like"/>
</dbReference>
<evidence type="ECO:0000256" key="6">
    <source>
        <dbReference type="ARBA" id="ARBA00022989"/>
    </source>
</evidence>
<keyword evidence="9" id="KW-1185">Reference proteome</keyword>
<evidence type="ECO:0000313" key="10">
    <source>
        <dbReference type="RefSeq" id="XP_036708167.1"/>
    </source>
</evidence>
<keyword evidence="4" id="KW-0732">Signal</keyword>
<proteinExistence type="inferred from homology"/>
<reference evidence="10" key="1">
    <citation type="submission" date="2025-08" db="UniProtKB">
        <authorList>
            <consortium name="RefSeq"/>
        </authorList>
    </citation>
    <scope>IDENTIFICATION</scope>
    <source>
        <tissue evidence="10">Epidermis and Blubber</tissue>
    </source>
</reference>
<evidence type="ECO:0000256" key="2">
    <source>
        <dbReference type="ARBA" id="ARBA00007104"/>
    </source>
</evidence>
<dbReference type="InterPro" id="IPR009038">
    <property type="entry name" value="GOLD_dom"/>
</dbReference>
<evidence type="ECO:0000256" key="7">
    <source>
        <dbReference type="ARBA" id="ARBA00023136"/>
    </source>
</evidence>
<comment type="subcellular location">
    <subcellularLocation>
        <location evidence="1">Endoplasmic reticulum membrane</location>
        <topology evidence="1">Single-pass type I membrane protein</topology>
    </subcellularLocation>
</comment>
<accession>A0A8B8XEQ2</accession>
<evidence type="ECO:0000313" key="9">
    <source>
        <dbReference type="Proteomes" id="UP000694857"/>
    </source>
</evidence>
<organism evidence="9 10">
    <name type="scientific">Balaenoptera musculus</name>
    <name type="common">Blue whale</name>
    <dbReference type="NCBI Taxonomy" id="9771"/>
    <lineage>
        <taxon>Eukaryota</taxon>
        <taxon>Metazoa</taxon>
        <taxon>Chordata</taxon>
        <taxon>Craniata</taxon>
        <taxon>Vertebrata</taxon>
        <taxon>Euteleostomi</taxon>
        <taxon>Mammalia</taxon>
        <taxon>Eutheria</taxon>
        <taxon>Laurasiatheria</taxon>
        <taxon>Artiodactyla</taxon>
        <taxon>Whippomorpha</taxon>
        <taxon>Cetacea</taxon>
        <taxon>Mysticeti</taxon>
        <taxon>Balaenopteridae</taxon>
        <taxon>Balaenoptera</taxon>
    </lineage>
</organism>
<sequence>MRVVGAALGQLHADKRADGTFKIQRWDLGRHDFLESAPGLGMFVTVTTYNDERIHLDIRVGEHDLDAAIAQAKDKVNEVSFKLEHLIEQMEQIVKVQNYQRDREEEFRMTSEDTNSNVLWWAFAQTLIFISVKPFHMCVFEASNGAWPDPAHLDHGVQPVGPGPHSHPILILTSVLGYQVS</sequence>
<evidence type="ECO:0000256" key="3">
    <source>
        <dbReference type="ARBA" id="ARBA00022692"/>
    </source>
</evidence>
<protein>
    <submittedName>
        <fullName evidence="10">Transmembrane emp24 domain-containing protein 11-like</fullName>
    </submittedName>
</protein>
<evidence type="ECO:0000259" key="8">
    <source>
        <dbReference type="SMART" id="SM01190"/>
    </source>
</evidence>
<keyword evidence="5" id="KW-0256">Endoplasmic reticulum</keyword>
<evidence type="ECO:0000256" key="4">
    <source>
        <dbReference type="ARBA" id="ARBA00022729"/>
    </source>
</evidence>
<gene>
    <name evidence="10" type="primary">LOC118895367</name>
</gene>
<dbReference type="GeneID" id="118895367"/>
<keyword evidence="7" id="KW-0472">Membrane</keyword>
<evidence type="ECO:0000256" key="1">
    <source>
        <dbReference type="ARBA" id="ARBA00004115"/>
    </source>
</evidence>
<dbReference type="OrthoDB" id="3427at2759"/>
<dbReference type="KEGG" id="bmus:118895367"/>
<name>A0A8B8XEQ2_BALMU</name>
<dbReference type="Proteomes" id="UP000694857">
    <property type="component" value="Chromosome 5"/>
</dbReference>
<dbReference type="AlphaFoldDB" id="A0A8B8XEQ2"/>
<comment type="similarity">
    <text evidence="2">Belongs to the EMP24/GP25L family.</text>
</comment>
<feature type="domain" description="GOLD" evidence="8">
    <location>
        <begin position="2"/>
        <end position="141"/>
    </location>
</feature>
<dbReference type="RefSeq" id="XP_036708167.1">
    <property type="nucleotide sequence ID" value="XM_036852272.1"/>
</dbReference>
<keyword evidence="3" id="KW-0812">Transmembrane</keyword>
<evidence type="ECO:0000256" key="5">
    <source>
        <dbReference type="ARBA" id="ARBA00022824"/>
    </source>
</evidence>
<dbReference type="Pfam" id="PF01105">
    <property type="entry name" value="EMP24_GP25L"/>
    <property type="match status" value="1"/>
</dbReference>
<dbReference type="SMART" id="SM01190">
    <property type="entry name" value="EMP24_GP25L"/>
    <property type="match status" value="1"/>
</dbReference>
<dbReference type="PANTHER" id="PTHR22811">
    <property type="entry name" value="TRANSMEMBRANE EMP24 DOMAIN-CONTAINING PROTEIN"/>
    <property type="match status" value="1"/>
</dbReference>